<sequence>MTYATLPWKPGIFVLTAILVILALAACSDSRGGAEQTRPVATFRVAAETGSAGMSFAGEIRARHETTLSFRVPGKLASRPVELGDRVQKGQLLAALDPADYELAVQSAKAQLAAARAELEFSREDLQRYRELLEQRVVSPPEFDRRRTAYTAAKERVTALEAQATEAANRVDYTALRADRGGVVTAVSAETGQVLAAGQPVLTLARLDEPEISVDVPEHRVGLLQPGQEAAVTLWADGRRLKARLREIAAAADPASRTYRVRATLLEGQETVRLGMTATLWIDAVGTERATIPLSAVFSPQQQPAPPRVWLVDEARLTVKSVPVRLNEVTGAERVSVEGVAPGQLVVSAGVQRLTEGQKVRIIPDPAGRP</sequence>
<dbReference type="Gene3D" id="2.40.420.20">
    <property type="match status" value="1"/>
</dbReference>
<evidence type="ECO:0000313" key="6">
    <source>
        <dbReference type="EMBL" id="CAI8809821.1"/>
    </source>
</evidence>
<dbReference type="Pfam" id="PF25917">
    <property type="entry name" value="BSH_RND"/>
    <property type="match status" value="1"/>
</dbReference>
<dbReference type="GO" id="GO:1990281">
    <property type="term" value="C:efflux pump complex"/>
    <property type="evidence" value="ECO:0007669"/>
    <property type="project" value="TreeGrafter"/>
</dbReference>
<evidence type="ECO:0000256" key="1">
    <source>
        <dbReference type="ARBA" id="ARBA00009477"/>
    </source>
</evidence>
<protein>
    <submittedName>
        <fullName evidence="6">Membrane fusion protein, multidrug efflux system</fullName>
    </submittedName>
</protein>
<evidence type="ECO:0000259" key="3">
    <source>
        <dbReference type="Pfam" id="PF25876"/>
    </source>
</evidence>
<dbReference type="Gene3D" id="1.10.287.470">
    <property type="entry name" value="Helix hairpin bin"/>
    <property type="match status" value="1"/>
</dbReference>
<dbReference type="InterPro" id="IPR058792">
    <property type="entry name" value="Beta-barrel_RND_2"/>
</dbReference>
<gene>
    <name evidence="6" type="ORF">MCNOR_1731</name>
</gene>
<reference evidence="6" key="1">
    <citation type="submission" date="2023-03" db="EMBL/GenBank/DDBJ databases">
        <authorList>
            <person name="Pearce D."/>
        </authorList>
    </citation>
    <scope>NUCLEOTIDE SEQUENCE</scope>
    <source>
        <strain evidence="6">Mc</strain>
    </source>
</reference>
<evidence type="ECO:0000259" key="4">
    <source>
        <dbReference type="Pfam" id="PF25917"/>
    </source>
</evidence>
<dbReference type="Gene3D" id="2.40.50.100">
    <property type="match status" value="1"/>
</dbReference>
<dbReference type="NCBIfam" id="TIGR01730">
    <property type="entry name" value="RND_mfp"/>
    <property type="match status" value="1"/>
</dbReference>
<dbReference type="SUPFAM" id="SSF111369">
    <property type="entry name" value="HlyD-like secretion proteins"/>
    <property type="match status" value="1"/>
</dbReference>
<proteinExistence type="inferred from homology"/>
<dbReference type="Pfam" id="PF25954">
    <property type="entry name" value="Beta-barrel_RND_2"/>
    <property type="match status" value="1"/>
</dbReference>
<dbReference type="InterPro" id="IPR058625">
    <property type="entry name" value="MdtA-like_BSH"/>
</dbReference>
<organism evidence="6 7">
    <name type="scientific">Methylococcus capsulatus</name>
    <dbReference type="NCBI Taxonomy" id="414"/>
    <lineage>
        <taxon>Bacteria</taxon>
        <taxon>Pseudomonadati</taxon>
        <taxon>Pseudomonadota</taxon>
        <taxon>Gammaproteobacteria</taxon>
        <taxon>Methylococcales</taxon>
        <taxon>Methylococcaceae</taxon>
        <taxon>Methylococcus</taxon>
    </lineage>
</organism>
<dbReference type="PANTHER" id="PTHR30469">
    <property type="entry name" value="MULTIDRUG RESISTANCE PROTEIN MDTA"/>
    <property type="match status" value="1"/>
</dbReference>
<keyword evidence="2" id="KW-0175">Coiled coil</keyword>
<dbReference type="InterPro" id="IPR006143">
    <property type="entry name" value="RND_pump_MFP"/>
</dbReference>
<feature type="domain" description="CusB-like beta-barrel" evidence="5">
    <location>
        <begin position="212"/>
        <end position="281"/>
    </location>
</feature>
<dbReference type="GO" id="GO:0015562">
    <property type="term" value="F:efflux transmembrane transporter activity"/>
    <property type="evidence" value="ECO:0007669"/>
    <property type="project" value="TreeGrafter"/>
</dbReference>
<name>A0AA35Y091_METCP</name>
<feature type="coiled-coil region" evidence="2">
    <location>
        <begin position="105"/>
        <end position="170"/>
    </location>
</feature>
<dbReference type="Proteomes" id="UP001158598">
    <property type="component" value="Chromosome"/>
</dbReference>
<evidence type="ECO:0000256" key="2">
    <source>
        <dbReference type="SAM" id="Coils"/>
    </source>
</evidence>
<dbReference type="Pfam" id="PF25876">
    <property type="entry name" value="HH_MFP_RND"/>
    <property type="match status" value="1"/>
</dbReference>
<dbReference type="RefSeq" id="WP_282213161.1">
    <property type="nucleotide sequence ID" value="NZ_OX458332.1"/>
</dbReference>
<feature type="domain" description="Multidrug resistance protein MdtA-like barrel-sandwich hybrid" evidence="4">
    <location>
        <begin position="68"/>
        <end position="200"/>
    </location>
</feature>
<dbReference type="EMBL" id="OX458332">
    <property type="protein sequence ID" value="CAI8809821.1"/>
    <property type="molecule type" value="Genomic_DNA"/>
</dbReference>
<evidence type="ECO:0000259" key="5">
    <source>
        <dbReference type="Pfam" id="PF25954"/>
    </source>
</evidence>
<accession>A0AA35Y091</accession>
<dbReference type="Gene3D" id="2.40.30.170">
    <property type="match status" value="1"/>
</dbReference>
<feature type="domain" description="Multidrug resistance protein MdtA-like alpha-helical hairpin" evidence="3">
    <location>
        <begin position="105"/>
        <end position="174"/>
    </location>
</feature>
<dbReference type="AlphaFoldDB" id="A0AA35Y091"/>
<comment type="similarity">
    <text evidence="1">Belongs to the membrane fusion protein (MFP) (TC 8.A.1) family.</text>
</comment>
<dbReference type="PANTHER" id="PTHR30469:SF15">
    <property type="entry name" value="HLYD FAMILY OF SECRETION PROTEINS"/>
    <property type="match status" value="1"/>
</dbReference>
<dbReference type="InterPro" id="IPR058624">
    <property type="entry name" value="MdtA-like_HH"/>
</dbReference>
<evidence type="ECO:0000313" key="7">
    <source>
        <dbReference type="Proteomes" id="UP001158598"/>
    </source>
</evidence>